<dbReference type="AlphaFoldDB" id="A0AAE7MQ88"/>
<dbReference type="RefSeq" id="WP_113849649.1">
    <property type="nucleotide sequence ID" value="NZ_CP050485.1"/>
</dbReference>
<sequence>MDTALKLRLLKEKNLLKNQTHIEVMRLLTDSKLIEKLTSIEHKNLLSYIWNLIGIAEIPNSIYLEHTQNLMLFINKNLSTDKGFSYTGSINDIVPCYNAMIFEAYCRLGLHQSTEAQNALYWIKNYQVFDRVKKTTWPYSGICKHGGCMKNVPCYIGIGKTIRALNTYREFSPVPDKEVNHLIHIGLEYMLQHNMFQRLSNRQPISAHITDIMFPQSYMLSFTDLVYIVSKTNSFNRPEVSPLLEVLRKKQTSSGGWKTDYNYSYNGYTPFDNRRKDSEWITALFSTWLGSIIL</sequence>
<name>A0AAE7MQ88_ENTGA</name>
<dbReference type="Proteomes" id="UP000516696">
    <property type="component" value="Chromosome"/>
</dbReference>
<organism evidence="1 2">
    <name type="scientific">Enterococcus gallinarum</name>
    <dbReference type="NCBI Taxonomy" id="1353"/>
    <lineage>
        <taxon>Bacteria</taxon>
        <taxon>Bacillati</taxon>
        <taxon>Bacillota</taxon>
        <taxon>Bacilli</taxon>
        <taxon>Lactobacillales</taxon>
        <taxon>Enterococcaceae</taxon>
        <taxon>Enterococcus</taxon>
    </lineage>
</organism>
<accession>A0AAE7MQ88</accession>
<proteinExistence type="predicted"/>
<protein>
    <submittedName>
        <fullName evidence="1">Uncharacterized protein</fullName>
    </submittedName>
</protein>
<reference evidence="1 2" key="1">
    <citation type="submission" date="2020-03" db="EMBL/GenBank/DDBJ databases">
        <title>Characterization of ganglioside-mimicking enterococci.</title>
        <authorList>
            <person name="Patry R.T."/>
            <person name="Nothaft H."/>
            <person name="Bridger R."/>
            <person name="Shajahan A."/>
            <person name="Huynh S."/>
            <person name="Sanchez S."/>
            <person name="Azadi P."/>
            <person name="Cooper K."/>
            <person name="Miller W.G."/>
            <person name="Parker C.T."/>
            <person name="Wells L."/>
            <person name="Szymanski C.M."/>
        </authorList>
    </citation>
    <scope>NUCLEOTIDE SEQUENCE [LARGE SCALE GENOMIC DNA]</scope>
    <source>
        <strain evidence="1 2">EGM181</strain>
    </source>
</reference>
<evidence type="ECO:0000313" key="1">
    <source>
        <dbReference type="EMBL" id="QOG27598.1"/>
    </source>
</evidence>
<gene>
    <name evidence="1" type="ORF">EGM181_10205</name>
</gene>
<evidence type="ECO:0000313" key="2">
    <source>
        <dbReference type="Proteomes" id="UP000516696"/>
    </source>
</evidence>
<dbReference type="EMBL" id="CP050485">
    <property type="protein sequence ID" value="QOG27598.1"/>
    <property type="molecule type" value="Genomic_DNA"/>
</dbReference>